<accession>A0A0E9XPD6</accession>
<dbReference type="InterPro" id="IPR006578">
    <property type="entry name" value="MADF-dom"/>
</dbReference>
<sequence>MSPEHPCLWKVKLEVNKDKDRRDRCMEALCNQLNSAQTEVVTVDIIKKIQKPADNLSAGK</sequence>
<evidence type="ECO:0000259" key="1">
    <source>
        <dbReference type="Pfam" id="PF10545"/>
    </source>
</evidence>
<protein>
    <recommendedName>
        <fullName evidence="1">MADF domain-containing protein</fullName>
    </recommendedName>
</protein>
<name>A0A0E9XPD6_ANGAN</name>
<feature type="domain" description="MADF" evidence="1">
    <location>
        <begin position="4"/>
        <end position="38"/>
    </location>
</feature>
<dbReference type="EMBL" id="GBXM01003965">
    <property type="protein sequence ID" value="JAI04613.1"/>
    <property type="molecule type" value="Transcribed_RNA"/>
</dbReference>
<organism evidence="2">
    <name type="scientific">Anguilla anguilla</name>
    <name type="common">European freshwater eel</name>
    <name type="synonym">Muraena anguilla</name>
    <dbReference type="NCBI Taxonomy" id="7936"/>
    <lineage>
        <taxon>Eukaryota</taxon>
        <taxon>Metazoa</taxon>
        <taxon>Chordata</taxon>
        <taxon>Craniata</taxon>
        <taxon>Vertebrata</taxon>
        <taxon>Euteleostomi</taxon>
        <taxon>Actinopterygii</taxon>
        <taxon>Neopterygii</taxon>
        <taxon>Teleostei</taxon>
        <taxon>Anguilliformes</taxon>
        <taxon>Anguillidae</taxon>
        <taxon>Anguilla</taxon>
    </lineage>
</organism>
<reference evidence="2" key="2">
    <citation type="journal article" date="2015" name="Fish Shellfish Immunol.">
        <title>Early steps in the European eel (Anguilla anguilla)-Vibrio vulnificus interaction in the gills: Role of the RtxA13 toxin.</title>
        <authorList>
            <person name="Callol A."/>
            <person name="Pajuelo D."/>
            <person name="Ebbesson L."/>
            <person name="Teles M."/>
            <person name="MacKenzie S."/>
            <person name="Amaro C."/>
        </authorList>
    </citation>
    <scope>NUCLEOTIDE SEQUENCE</scope>
</reference>
<dbReference type="AlphaFoldDB" id="A0A0E9XPD6"/>
<reference evidence="2" key="1">
    <citation type="submission" date="2014-11" db="EMBL/GenBank/DDBJ databases">
        <authorList>
            <person name="Amaro Gonzalez C."/>
        </authorList>
    </citation>
    <scope>NUCLEOTIDE SEQUENCE</scope>
</reference>
<dbReference type="Pfam" id="PF10545">
    <property type="entry name" value="MADF_DNA_bdg"/>
    <property type="match status" value="1"/>
</dbReference>
<proteinExistence type="predicted"/>
<evidence type="ECO:0000313" key="2">
    <source>
        <dbReference type="EMBL" id="JAI04613.1"/>
    </source>
</evidence>